<name>A0ABY7SIT9_9RHOB</name>
<accession>A0ABY7SIT9</accession>
<feature type="domain" description="GSCFA" evidence="1">
    <location>
        <begin position="41"/>
        <end position="310"/>
    </location>
</feature>
<dbReference type="Pfam" id="PF08885">
    <property type="entry name" value="GSCFA"/>
    <property type="match status" value="1"/>
</dbReference>
<proteinExistence type="predicted"/>
<keyword evidence="3" id="KW-1185">Reference proteome</keyword>
<dbReference type="EMBL" id="CP067136">
    <property type="protein sequence ID" value="WCR06473.1"/>
    <property type="molecule type" value="Genomic_DNA"/>
</dbReference>
<dbReference type="Proteomes" id="UP001219349">
    <property type="component" value="Chromosome"/>
</dbReference>
<organism evidence="2 3">
    <name type="scientific">Paracoccus fistulariae</name>
    <dbReference type="NCBI Taxonomy" id="658446"/>
    <lineage>
        <taxon>Bacteria</taxon>
        <taxon>Pseudomonadati</taxon>
        <taxon>Pseudomonadota</taxon>
        <taxon>Alphaproteobacteria</taxon>
        <taxon>Rhodobacterales</taxon>
        <taxon>Paracoccaceae</taxon>
        <taxon>Paracoccus</taxon>
    </lineage>
</organism>
<evidence type="ECO:0000259" key="1">
    <source>
        <dbReference type="Pfam" id="PF08885"/>
    </source>
</evidence>
<sequence length="346" mass="37956">MTHPYADLPPQAFWRSGVADADPAALDGIYRPGVALEADARIATAGSCFAQHISRALRAAGVQVLDVEPAPNDEAPDLAHSFNYGVYSARYGNIYTTRQLLQLLRDSQSGHIAPDEIWQRDGRFFDAQRPGIEPVGFISDHEARLMRQLHLAAVKRLFATATHLIFTLGLVECWSDLQTGRVFPIAPGVIAGQHDPARYRLLRLGFSEVLQDLQQIRDHLHRDNPSLRMILTVSPVPLVATATDQHVLPATSGAKAILRAAAGEFADGHQDVDYFPAYEIITNPAARGRFYMKNCRDVTPQGVQAVTGVFLRAHGLTQVTDGQGDAHGRSAEDLICEEIMLQADRP</sequence>
<gene>
    <name evidence="2" type="ORF">JHX87_13380</name>
</gene>
<dbReference type="InterPro" id="IPR014982">
    <property type="entry name" value="GSCFA"/>
</dbReference>
<evidence type="ECO:0000313" key="3">
    <source>
        <dbReference type="Proteomes" id="UP001219349"/>
    </source>
</evidence>
<protein>
    <submittedName>
        <fullName evidence="2">GSCFA domain-containing protein</fullName>
    </submittedName>
</protein>
<dbReference type="RefSeq" id="WP_271884216.1">
    <property type="nucleotide sequence ID" value="NZ_CP067136.1"/>
</dbReference>
<evidence type="ECO:0000313" key="2">
    <source>
        <dbReference type="EMBL" id="WCR06473.1"/>
    </source>
</evidence>
<reference evidence="2 3" key="1">
    <citation type="submission" date="2021-01" db="EMBL/GenBank/DDBJ databases">
        <title>Biogeographic distribution of Paracoccus.</title>
        <authorList>
            <person name="Hollensteiner J."/>
            <person name="Leineberger J."/>
            <person name="Brinkhoff T."/>
            <person name="Daniel R."/>
        </authorList>
    </citation>
    <scope>NUCLEOTIDE SEQUENCE [LARGE SCALE GENOMIC DNA]</scope>
    <source>
        <strain evidence="2 3">KCTC 22803</strain>
    </source>
</reference>